<keyword evidence="4" id="KW-1185">Reference proteome</keyword>
<accession>A0ABV8M2H0</accession>
<organism evidence="3 4">
    <name type="scientific">Hamadaea flava</name>
    <dbReference type="NCBI Taxonomy" id="1742688"/>
    <lineage>
        <taxon>Bacteria</taxon>
        <taxon>Bacillati</taxon>
        <taxon>Actinomycetota</taxon>
        <taxon>Actinomycetes</taxon>
        <taxon>Micromonosporales</taxon>
        <taxon>Micromonosporaceae</taxon>
        <taxon>Hamadaea</taxon>
    </lineage>
</organism>
<protein>
    <submittedName>
        <fullName evidence="3">Low affinity iron permease family protein</fullName>
    </submittedName>
</protein>
<dbReference type="Proteomes" id="UP001595816">
    <property type="component" value="Unassembled WGS sequence"/>
</dbReference>
<feature type="transmembrane region" description="Helical" evidence="2">
    <location>
        <begin position="80"/>
        <end position="99"/>
    </location>
</feature>
<dbReference type="InterPro" id="IPR007251">
    <property type="entry name" value="Iron_permease_Fet4"/>
</dbReference>
<dbReference type="RefSeq" id="WP_253756095.1">
    <property type="nucleotide sequence ID" value="NZ_JAMZDZ010000001.1"/>
</dbReference>
<feature type="region of interest" description="Disordered" evidence="1">
    <location>
        <begin position="1"/>
        <end position="32"/>
    </location>
</feature>
<evidence type="ECO:0000256" key="2">
    <source>
        <dbReference type="SAM" id="Phobius"/>
    </source>
</evidence>
<evidence type="ECO:0000313" key="4">
    <source>
        <dbReference type="Proteomes" id="UP001595816"/>
    </source>
</evidence>
<evidence type="ECO:0000256" key="1">
    <source>
        <dbReference type="SAM" id="MobiDB-lite"/>
    </source>
</evidence>
<evidence type="ECO:0000313" key="3">
    <source>
        <dbReference type="EMBL" id="MFC4136797.1"/>
    </source>
</evidence>
<comment type="caution">
    <text evidence="3">The sequence shown here is derived from an EMBL/GenBank/DDBJ whole genome shotgun (WGS) entry which is preliminary data.</text>
</comment>
<feature type="compositionally biased region" description="Basic and acidic residues" evidence="1">
    <location>
        <begin position="10"/>
        <end position="25"/>
    </location>
</feature>
<keyword evidence="2" id="KW-0472">Membrane</keyword>
<keyword evidence="2" id="KW-0812">Transmembrane</keyword>
<name>A0ABV8M2H0_9ACTN</name>
<reference evidence="4" key="1">
    <citation type="journal article" date="2019" name="Int. J. Syst. Evol. Microbiol.">
        <title>The Global Catalogue of Microorganisms (GCM) 10K type strain sequencing project: providing services to taxonomists for standard genome sequencing and annotation.</title>
        <authorList>
            <consortium name="The Broad Institute Genomics Platform"/>
            <consortium name="The Broad Institute Genome Sequencing Center for Infectious Disease"/>
            <person name="Wu L."/>
            <person name="Ma J."/>
        </authorList>
    </citation>
    <scope>NUCLEOTIDE SEQUENCE [LARGE SCALE GENOMIC DNA]</scope>
    <source>
        <strain evidence="4">CGMCC 4.7289</strain>
    </source>
</reference>
<dbReference type="EMBL" id="JBHSAY010000034">
    <property type="protein sequence ID" value="MFC4136797.1"/>
    <property type="molecule type" value="Genomic_DNA"/>
</dbReference>
<sequence length="157" mass="17572">MPDTRNNGAHGEDDASERTARKPDAEPTMPSQVTSYVSPFDRFATAAERFVSRAWFFAICVLLVIIWAPSFFLFQNVDTWQLVINTATTIITFLLVALLQNTQSRENNAVQHKLNAIAEALANLMTHLAPDDPTERPLKQDVIELRDAVGLEQKESS</sequence>
<feature type="transmembrane region" description="Helical" evidence="2">
    <location>
        <begin position="54"/>
        <end position="74"/>
    </location>
</feature>
<proteinExistence type="predicted"/>
<keyword evidence="2" id="KW-1133">Transmembrane helix</keyword>
<gene>
    <name evidence="3" type="ORF">ACFOZ4_39855</name>
</gene>
<dbReference type="Pfam" id="PF04120">
    <property type="entry name" value="Iron_permease"/>
    <property type="match status" value="1"/>
</dbReference>